<comment type="function">
    <text evidence="8 10">Plays an essential role in the initiation and regulation of chromosomal replication. ATP-DnaA binds to the origin of replication (oriC) to initiate formation of the DNA replication initiation complex once per cell cycle. Binds the DnaA box (a 9 base pair repeat at the origin) and separates the double-stranded (ds)DNA. Forms a right-handed helical filament on oriC DNA; dsDNA binds to the exterior of the filament while single-stranded (ss)DNA is stabiized in the filament's interior. The ATP-DnaA-oriC complex binds and stabilizes one strand of the AT-rich DNA unwinding element (DUE), permitting loading of DNA polymerase. After initiation quickly degrades to an ADP-DnaA complex that is not apt for DNA replication. Binds acidic phospholipids.</text>
</comment>
<dbReference type="SMART" id="SM00760">
    <property type="entry name" value="Bac_DnaA_C"/>
    <property type="match status" value="1"/>
</dbReference>
<gene>
    <name evidence="8 14" type="primary">dnaA</name>
    <name evidence="14" type="ORF">ENK37_08295</name>
</gene>
<dbReference type="SUPFAM" id="SSF48295">
    <property type="entry name" value="TrpR-like"/>
    <property type="match status" value="1"/>
</dbReference>
<dbReference type="GO" id="GO:0006270">
    <property type="term" value="P:DNA replication initiation"/>
    <property type="evidence" value="ECO:0007669"/>
    <property type="project" value="UniProtKB-UniRule"/>
</dbReference>
<evidence type="ECO:0000256" key="8">
    <source>
        <dbReference type="HAMAP-Rule" id="MF_00377"/>
    </source>
</evidence>
<evidence type="ECO:0000256" key="2">
    <source>
        <dbReference type="ARBA" id="ARBA00022490"/>
    </source>
</evidence>
<dbReference type="Proteomes" id="UP000885759">
    <property type="component" value="Unassembled WGS sequence"/>
</dbReference>
<dbReference type="InterPro" id="IPR027417">
    <property type="entry name" value="P-loop_NTPase"/>
</dbReference>
<dbReference type="PANTHER" id="PTHR30050">
    <property type="entry name" value="CHROMOSOMAL REPLICATION INITIATOR PROTEIN DNAA"/>
    <property type="match status" value="1"/>
</dbReference>
<keyword evidence="5 8" id="KW-0067">ATP-binding</keyword>
<evidence type="ECO:0000256" key="3">
    <source>
        <dbReference type="ARBA" id="ARBA00022705"/>
    </source>
</evidence>
<feature type="binding site" evidence="8">
    <location>
        <position position="151"/>
    </location>
    <ligand>
        <name>ATP</name>
        <dbReference type="ChEBI" id="CHEBI:30616"/>
    </ligand>
</feature>
<evidence type="ECO:0000259" key="12">
    <source>
        <dbReference type="SMART" id="SM00382"/>
    </source>
</evidence>
<dbReference type="CDD" id="cd00009">
    <property type="entry name" value="AAA"/>
    <property type="match status" value="1"/>
</dbReference>
<sequence length="442" mass="49805">MTHDSIWENVLDYVRENITSVEYHTWFERVRPLALEGGTLELGVPTSFAGDWIQKHYGHLIQEALMRLGAQSPRFQIKVVPTEPVQETIFEERPSSGAAPARTRLNPKYTFESFVVGPGNSMAHAAAMAVAEAPGKAYNPLFIYGGVGLGKTHLIHAVGHYARARFPDIRVEYVSTETFTNDLISAIRSDRMNQFRERYRSVDMLLVDDVQFIAGKERTQEEFFHTFNTLYEDGKQILLTSDRPPKEILTLESRLRSRFEWGLITDIQPPDLETRIAILKMNAERRGVRLSEEVLEYVARQVASNVRELEGALMRLIAYASLSGVEVTPEVARSALADLFQGTEEAVGMEEILAAVAEHYGVAPADLKSKGRSKEVVRPRQVAMFLIRQLTDASLPEIGQFFGGRDHTTVLYATQKIGKLLAEDPELRRSVESLERRWAGRG</sequence>
<dbReference type="PROSITE" id="PS01008">
    <property type="entry name" value="DNAA"/>
    <property type="match status" value="1"/>
</dbReference>
<comment type="similarity">
    <text evidence="1 8 11">Belongs to the DnaA family.</text>
</comment>
<evidence type="ECO:0000256" key="6">
    <source>
        <dbReference type="ARBA" id="ARBA00023121"/>
    </source>
</evidence>
<feature type="region of interest" description="Domain I, interacts with DnaA modulators" evidence="8">
    <location>
        <begin position="1"/>
        <end position="94"/>
    </location>
</feature>
<dbReference type="SMART" id="SM00382">
    <property type="entry name" value="AAA"/>
    <property type="match status" value="1"/>
</dbReference>
<dbReference type="InterPro" id="IPR024633">
    <property type="entry name" value="DnaA_N_dom"/>
</dbReference>
<dbReference type="Pfam" id="PF00308">
    <property type="entry name" value="Bac_DnaA"/>
    <property type="match status" value="1"/>
</dbReference>
<dbReference type="InterPro" id="IPR013159">
    <property type="entry name" value="DnaA_C"/>
</dbReference>
<dbReference type="EMBL" id="DRPZ01000212">
    <property type="protein sequence ID" value="HGY10032.1"/>
    <property type="molecule type" value="Genomic_DNA"/>
</dbReference>
<feature type="binding site" evidence="8">
    <location>
        <position position="152"/>
    </location>
    <ligand>
        <name>ATP</name>
        <dbReference type="ChEBI" id="CHEBI:30616"/>
    </ligand>
</feature>
<evidence type="ECO:0000256" key="10">
    <source>
        <dbReference type="RuleBase" id="RU000577"/>
    </source>
</evidence>
<dbReference type="GO" id="GO:0006275">
    <property type="term" value="P:regulation of DNA replication"/>
    <property type="evidence" value="ECO:0007669"/>
    <property type="project" value="UniProtKB-UniRule"/>
</dbReference>
<comment type="subcellular location">
    <subcellularLocation>
        <location evidence="8">Cytoplasm</location>
    </subcellularLocation>
</comment>
<dbReference type="GO" id="GO:0008289">
    <property type="term" value="F:lipid binding"/>
    <property type="evidence" value="ECO:0007669"/>
    <property type="project" value="UniProtKB-KW"/>
</dbReference>
<dbReference type="SUPFAM" id="SSF52540">
    <property type="entry name" value="P-loop containing nucleoside triphosphate hydrolases"/>
    <property type="match status" value="1"/>
</dbReference>
<feature type="region of interest" description="Domain IV, binds dsDNA" evidence="8">
    <location>
        <begin position="321"/>
        <end position="442"/>
    </location>
</feature>
<name>A0A7C4ZDZ4_9DEIN</name>
<evidence type="ECO:0000256" key="9">
    <source>
        <dbReference type="NCBIfam" id="TIGR00362"/>
    </source>
</evidence>
<keyword evidence="6 8" id="KW-0446">Lipid-binding</keyword>
<dbReference type="Pfam" id="PF08299">
    <property type="entry name" value="Bac_DnaA_C"/>
    <property type="match status" value="1"/>
</dbReference>
<dbReference type="HAMAP" id="MF_00377">
    <property type="entry name" value="DnaA_bact"/>
    <property type="match status" value="1"/>
</dbReference>
<keyword evidence="2 8" id="KW-0963">Cytoplasm</keyword>
<dbReference type="InterPro" id="IPR010921">
    <property type="entry name" value="Trp_repressor/repl_initiator"/>
</dbReference>
<evidence type="ECO:0000256" key="11">
    <source>
        <dbReference type="RuleBase" id="RU004227"/>
    </source>
</evidence>
<comment type="caution">
    <text evidence="8">Lacks conserved residue(s) required for the propagation of feature annotation.</text>
</comment>
<keyword evidence="7 8" id="KW-0238">DNA-binding</keyword>
<dbReference type="CDD" id="cd06571">
    <property type="entry name" value="Bac_DnaA_C"/>
    <property type="match status" value="1"/>
</dbReference>
<dbReference type="GO" id="GO:0005886">
    <property type="term" value="C:plasma membrane"/>
    <property type="evidence" value="ECO:0007669"/>
    <property type="project" value="TreeGrafter"/>
</dbReference>
<dbReference type="Gene3D" id="1.10.8.60">
    <property type="match status" value="1"/>
</dbReference>
<comment type="caution">
    <text evidence="14">The sequence shown here is derived from an EMBL/GenBank/DDBJ whole genome shotgun (WGS) entry which is preliminary data.</text>
</comment>
<keyword evidence="3 8" id="KW-0235">DNA replication</keyword>
<evidence type="ECO:0000256" key="4">
    <source>
        <dbReference type="ARBA" id="ARBA00022741"/>
    </source>
</evidence>
<reference evidence="14" key="1">
    <citation type="journal article" date="2020" name="mSystems">
        <title>Genome- and Community-Level Interaction Insights into Carbon Utilization and Element Cycling Functions of Hydrothermarchaeota in Hydrothermal Sediment.</title>
        <authorList>
            <person name="Zhou Z."/>
            <person name="Liu Y."/>
            <person name="Xu W."/>
            <person name="Pan J."/>
            <person name="Luo Z.H."/>
            <person name="Li M."/>
        </authorList>
    </citation>
    <scope>NUCLEOTIDE SEQUENCE [LARGE SCALE GENOMIC DNA]</scope>
    <source>
        <strain evidence="14">HyVt-570</strain>
    </source>
</reference>
<dbReference type="PRINTS" id="PR00051">
    <property type="entry name" value="DNAA"/>
</dbReference>
<evidence type="ECO:0000256" key="7">
    <source>
        <dbReference type="ARBA" id="ARBA00023125"/>
    </source>
</evidence>
<dbReference type="GO" id="GO:0003688">
    <property type="term" value="F:DNA replication origin binding"/>
    <property type="evidence" value="ECO:0007669"/>
    <property type="project" value="UniProtKB-UniRule"/>
</dbReference>
<organism evidence="14">
    <name type="scientific">Oceanithermus profundus</name>
    <dbReference type="NCBI Taxonomy" id="187137"/>
    <lineage>
        <taxon>Bacteria</taxon>
        <taxon>Thermotogati</taxon>
        <taxon>Deinococcota</taxon>
        <taxon>Deinococci</taxon>
        <taxon>Thermales</taxon>
        <taxon>Thermaceae</taxon>
        <taxon>Oceanithermus</taxon>
    </lineage>
</organism>
<dbReference type="Gene3D" id="1.10.1750.10">
    <property type="match status" value="1"/>
</dbReference>
<dbReference type="InterPro" id="IPR018312">
    <property type="entry name" value="Chromosome_initiator_DnaA_CS"/>
</dbReference>
<dbReference type="Pfam" id="PF11638">
    <property type="entry name" value="DnaA_N"/>
    <property type="match status" value="1"/>
</dbReference>
<dbReference type="GO" id="GO:0005524">
    <property type="term" value="F:ATP binding"/>
    <property type="evidence" value="ECO:0007669"/>
    <property type="project" value="UniProtKB-UniRule"/>
</dbReference>
<feature type="binding site" evidence="8">
    <location>
        <position position="150"/>
    </location>
    <ligand>
        <name>ATP</name>
        <dbReference type="ChEBI" id="CHEBI:30616"/>
    </ligand>
</feature>
<accession>A0A7C4ZDZ4</accession>
<dbReference type="NCBIfam" id="TIGR00362">
    <property type="entry name" value="DnaA"/>
    <property type="match status" value="1"/>
</dbReference>
<evidence type="ECO:0000256" key="5">
    <source>
        <dbReference type="ARBA" id="ARBA00022840"/>
    </source>
</evidence>
<evidence type="ECO:0000256" key="1">
    <source>
        <dbReference type="ARBA" id="ARBA00006583"/>
    </source>
</evidence>
<comment type="subunit">
    <text evidence="8">Oligomerizes as a right-handed, spiral filament on DNA at oriC.</text>
</comment>
<feature type="binding site" evidence="8">
    <location>
        <position position="148"/>
    </location>
    <ligand>
        <name>ATP</name>
        <dbReference type="ChEBI" id="CHEBI:30616"/>
    </ligand>
</feature>
<protein>
    <recommendedName>
        <fullName evidence="8 9">Chromosomal replication initiator protein DnaA</fullName>
    </recommendedName>
</protein>
<dbReference type="FunFam" id="1.10.8.60:FF:000003">
    <property type="entry name" value="Chromosomal replication initiator protein DnaA"/>
    <property type="match status" value="1"/>
</dbReference>
<evidence type="ECO:0000259" key="13">
    <source>
        <dbReference type="SMART" id="SM00760"/>
    </source>
</evidence>
<dbReference type="InterPro" id="IPR003593">
    <property type="entry name" value="AAA+_ATPase"/>
</dbReference>
<feature type="region of interest" description="Domain III, AAA+ region" evidence="8">
    <location>
        <begin position="104"/>
        <end position="320"/>
    </location>
</feature>
<dbReference type="PANTHER" id="PTHR30050:SF2">
    <property type="entry name" value="CHROMOSOMAL REPLICATION INITIATOR PROTEIN DNAA"/>
    <property type="match status" value="1"/>
</dbReference>
<proteinExistence type="inferred from homology"/>
<dbReference type="FunFam" id="3.40.50.300:FF:000150">
    <property type="entry name" value="Chromosomal replication initiator protein DnaA"/>
    <property type="match status" value="1"/>
</dbReference>
<dbReference type="InterPro" id="IPR013317">
    <property type="entry name" value="DnaA_dom"/>
</dbReference>
<comment type="domain">
    <text evidence="8">Domain I is involved in oligomerization and binding regulators, domain II is flexibile and of varying length in different bacteria, domain III forms the AAA+ region, while domain IV binds dsDNA.</text>
</comment>
<dbReference type="InterPro" id="IPR038454">
    <property type="entry name" value="DnaA_N_sf"/>
</dbReference>
<dbReference type="Gene3D" id="3.30.300.180">
    <property type="match status" value="1"/>
</dbReference>
<keyword evidence="4 8" id="KW-0547">Nucleotide-binding</keyword>
<dbReference type="InterPro" id="IPR020591">
    <property type="entry name" value="Chromosome_initiator_DnaA-like"/>
</dbReference>
<dbReference type="GO" id="GO:0005737">
    <property type="term" value="C:cytoplasm"/>
    <property type="evidence" value="ECO:0007669"/>
    <property type="project" value="UniProtKB-SubCell"/>
</dbReference>
<dbReference type="AlphaFoldDB" id="A0A7C4ZDZ4"/>
<evidence type="ECO:0000313" key="14">
    <source>
        <dbReference type="EMBL" id="HGY10032.1"/>
    </source>
</evidence>
<dbReference type="Gene3D" id="3.40.50.300">
    <property type="entry name" value="P-loop containing nucleotide triphosphate hydrolases"/>
    <property type="match status" value="1"/>
</dbReference>
<dbReference type="InterPro" id="IPR001957">
    <property type="entry name" value="Chromosome_initiator_DnaA"/>
</dbReference>
<feature type="domain" description="AAA+ ATPase" evidence="12">
    <location>
        <begin position="137"/>
        <end position="265"/>
    </location>
</feature>
<feature type="domain" description="Chromosomal replication initiator DnaA C-terminal" evidence="13">
    <location>
        <begin position="348"/>
        <end position="417"/>
    </location>
</feature>